<gene>
    <name evidence="3" type="ORF">Aiant_02480</name>
</gene>
<protein>
    <submittedName>
        <fullName evidence="3">DNA-binding protein</fullName>
    </submittedName>
</protein>
<feature type="compositionally biased region" description="Gly residues" evidence="1">
    <location>
        <begin position="288"/>
        <end position="298"/>
    </location>
</feature>
<dbReference type="Gene3D" id="1.10.260.40">
    <property type="entry name" value="lambda repressor-like DNA-binding domains"/>
    <property type="match status" value="1"/>
</dbReference>
<dbReference type="Gene3D" id="3.30.450.180">
    <property type="match status" value="1"/>
</dbReference>
<dbReference type="CDD" id="cd00093">
    <property type="entry name" value="HTH_XRE"/>
    <property type="match status" value="1"/>
</dbReference>
<dbReference type="Pfam" id="PF13560">
    <property type="entry name" value="HTH_31"/>
    <property type="match status" value="1"/>
</dbReference>
<dbReference type="GO" id="GO:0003677">
    <property type="term" value="F:DNA binding"/>
    <property type="evidence" value="ECO:0007669"/>
    <property type="project" value="UniProtKB-KW"/>
</dbReference>
<dbReference type="RefSeq" id="WP_189336922.1">
    <property type="nucleotide sequence ID" value="NZ_AP023356.1"/>
</dbReference>
<dbReference type="InterPro" id="IPR041413">
    <property type="entry name" value="MLTR_LBD"/>
</dbReference>
<dbReference type="Proteomes" id="UP000676967">
    <property type="component" value="Chromosome"/>
</dbReference>
<dbReference type="PROSITE" id="PS50943">
    <property type="entry name" value="HTH_CROC1"/>
    <property type="match status" value="1"/>
</dbReference>
<reference evidence="3 4" key="1">
    <citation type="submission" date="2020-08" db="EMBL/GenBank/DDBJ databases">
        <title>Whole genome shotgun sequence of Actinoplanes ianthinogenes NBRC 13996.</title>
        <authorList>
            <person name="Komaki H."/>
            <person name="Tamura T."/>
        </authorList>
    </citation>
    <scope>NUCLEOTIDE SEQUENCE [LARGE SCALE GENOMIC DNA]</scope>
    <source>
        <strain evidence="3 4">NBRC 13996</strain>
    </source>
</reference>
<organism evidence="3 4">
    <name type="scientific">Actinoplanes ianthinogenes</name>
    <dbReference type="NCBI Taxonomy" id="122358"/>
    <lineage>
        <taxon>Bacteria</taxon>
        <taxon>Bacillati</taxon>
        <taxon>Actinomycetota</taxon>
        <taxon>Actinomycetes</taxon>
        <taxon>Micromonosporales</taxon>
        <taxon>Micromonosporaceae</taxon>
        <taxon>Actinoplanes</taxon>
    </lineage>
</organism>
<sequence length="298" mass="32438">MDAPESDIGAFLRARRAAIRPEQVGLPAFGRRRVPGLRREELAQLAGVSPDYYIRLEQGRSRNVSDAVLASVARVLGLDDVEREHLFNLARPRATGCARQQVRPGVRQLLDMMDSVPAFVLGRRMDVLAWNALGDAVNGFSSWPADRRNVARQAFLDPAARTFYPRWAEVAAETVAFLQLDAGRHPGDPRLAAMVGELSIASPEFARMWAAQRVKEKTFGAKVLRHPLVGEMELAYETLALPGETDQMLVTYSAPAGSPAHECLRLLASWNAPARVSAHGSSDPAAGRAGGLPGVSER</sequence>
<dbReference type="SMART" id="SM00530">
    <property type="entry name" value="HTH_XRE"/>
    <property type="match status" value="1"/>
</dbReference>
<dbReference type="EMBL" id="AP023356">
    <property type="protein sequence ID" value="BCJ39591.1"/>
    <property type="molecule type" value="Genomic_DNA"/>
</dbReference>
<dbReference type="PANTHER" id="PTHR35010">
    <property type="entry name" value="BLL4672 PROTEIN-RELATED"/>
    <property type="match status" value="1"/>
</dbReference>
<proteinExistence type="predicted"/>
<feature type="domain" description="HTH cro/C1-type" evidence="2">
    <location>
        <begin position="36"/>
        <end position="83"/>
    </location>
</feature>
<accession>A0ABN6C4S4</accession>
<dbReference type="Pfam" id="PF17765">
    <property type="entry name" value="MLTR_LBD"/>
    <property type="match status" value="1"/>
</dbReference>
<evidence type="ECO:0000259" key="2">
    <source>
        <dbReference type="PROSITE" id="PS50943"/>
    </source>
</evidence>
<keyword evidence="4" id="KW-1185">Reference proteome</keyword>
<evidence type="ECO:0000313" key="4">
    <source>
        <dbReference type="Proteomes" id="UP000676967"/>
    </source>
</evidence>
<name>A0ABN6C4S4_9ACTN</name>
<dbReference type="InterPro" id="IPR001387">
    <property type="entry name" value="Cro/C1-type_HTH"/>
</dbReference>
<dbReference type="SUPFAM" id="SSF47413">
    <property type="entry name" value="lambda repressor-like DNA-binding domains"/>
    <property type="match status" value="1"/>
</dbReference>
<feature type="region of interest" description="Disordered" evidence="1">
    <location>
        <begin position="277"/>
        <end position="298"/>
    </location>
</feature>
<evidence type="ECO:0000313" key="3">
    <source>
        <dbReference type="EMBL" id="BCJ39591.1"/>
    </source>
</evidence>
<evidence type="ECO:0000256" key="1">
    <source>
        <dbReference type="SAM" id="MobiDB-lite"/>
    </source>
</evidence>
<keyword evidence="3" id="KW-0238">DNA-binding</keyword>
<dbReference type="PANTHER" id="PTHR35010:SF2">
    <property type="entry name" value="BLL4672 PROTEIN"/>
    <property type="match status" value="1"/>
</dbReference>
<dbReference type="InterPro" id="IPR010982">
    <property type="entry name" value="Lambda_DNA-bd_dom_sf"/>
</dbReference>